<dbReference type="Pfam" id="PF00293">
    <property type="entry name" value="NUDIX"/>
    <property type="match status" value="1"/>
</dbReference>
<comment type="similarity">
    <text evidence="1">Belongs to the Nudix hydrolase family.</text>
</comment>
<dbReference type="AlphaFoldDB" id="A0A397QTT4"/>
<accession>A0A397QTT4</accession>
<reference evidence="4 5" key="1">
    <citation type="submission" date="2018-08" db="EMBL/GenBank/DDBJ databases">
        <title>Genomic Encyclopedia of Archaeal and Bacterial Type Strains, Phase II (KMG-II): from individual species to whole genera.</title>
        <authorList>
            <person name="Goeker M."/>
        </authorList>
    </citation>
    <scope>NUCLEOTIDE SEQUENCE [LARGE SCALE GENOMIC DNA]</scope>
    <source>
        <strain evidence="4 5">ATCC 27112</strain>
    </source>
</reference>
<dbReference type="InParanoid" id="A0A397QTT4"/>
<dbReference type="PROSITE" id="PS00893">
    <property type="entry name" value="NUDIX_BOX"/>
    <property type="match status" value="1"/>
</dbReference>
<dbReference type="InterPro" id="IPR000086">
    <property type="entry name" value="NUDIX_hydrolase_dom"/>
</dbReference>
<name>A0A397QTT4_9MOLU</name>
<evidence type="ECO:0000256" key="1">
    <source>
        <dbReference type="ARBA" id="ARBA00005582"/>
    </source>
</evidence>
<dbReference type="PANTHER" id="PTHR43736">
    <property type="entry name" value="ADP-RIBOSE PYROPHOSPHATASE"/>
    <property type="match status" value="1"/>
</dbReference>
<sequence length="172" mass="20273">MRLLFEMDLKNYDKNGKVFKRPSARAIIIKNKKIYMVHSILYDYYKFPGGGIEKDESNIDALIRETAEEAGLTVIKDSIKEYGCVHRIQKSDHADCDIFIQDNYYYFCEVEDNKINQNLDDYEDYEKFTLEFVDPIVAIKANRNKNHGPKDLVELEREAKVLEHLIKEGYFE</sequence>
<dbReference type="RefSeq" id="WP_119016743.1">
    <property type="nucleotide sequence ID" value="NZ_QXEV01000025.1"/>
</dbReference>
<dbReference type="EMBL" id="QXEV01000025">
    <property type="protein sequence ID" value="RIA65010.1"/>
    <property type="molecule type" value="Genomic_DNA"/>
</dbReference>
<dbReference type="CDD" id="cd02883">
    <property type="entry name" value="NUDIX_Hydrolase"/>
    <property type="match status" value="1"/>
</dbReference>
<evidence type="ECO:0000259" key="3">
    <source>
        <dbReference type="PROSITE" id="PS51462"/>
    </source>
</evidence>
<dbReference type="Gene3D" id="3.90.79.10">
    <property type="entry name" value="Nucleoside Triphosphate Pyrophosphohydrolase"/>
    <property type="match status" value="1"/>
</dbReference>
<dbReference type="PROSITE" id="PS51462">
    <property type="entry name" value="NUDIX"/>
    <property type="match status" value="1"/>
</dbReference>
<organism evidence="4 5">
    <name type="scientific">Anaeroplasma bactoclasticum</name>
    <dbReference type="NCBI Taxonomy" id="2088"/>
    <lineage>
        <taxon>Bacteria</taxon>
        <taxon>Bacillati</taxon>
        <taxon>Mycoplasmatota</taxon>
        <taxon>Mollicutes</taxon>
        <taxon>Anaeroplasmatales</taxon>
        <taxon>Anaeroplasmataceae</taxon>
        <taxon>Anaeroplasma</taxon>
    </lineage>
</organism>
<dbReference type="PANTHER" id="PTHR43736:SF1">
    <property type="entry name" value="DIHYDRONEOPTERIN TRIPHOSPHATE DIPHOSPHATASE"/>
    <property type="match status" value="1"/>
</dbReference>
<dbReference type="Proteomes" id="UP000266506">
    <property type="component" value="Unassembled WGS sequence"/>
</dbReference>
<dbReference type="InterPro" id="IPR020084">
    <property type="entry name" value="NUDIX_hydrolase_CS"/>
</dbReference>
<comment type="caution">
    <text evidence="4">The sequence shown here is derived from an EMBL/GenBank/DDBJ whole genome shotgun (WGS) entry which is preliminary data.</text>
</comment>
<gene>
    <name evidence="4" type="ORF">EI71_01653</name>
</gene>
<dbReference type="GO" id="GO:0016787">
    <property type="term" value="F:hydrolase activity"/>
    <property type="evidence" value="ECO:0007669"/>
    <property type="project" value="UniProtKB-KW"/>
</dbReference>
<feature type="domain" description="Nudix hydrolase" evidence="3">
    <location>
        <begin position="19"/>
        <end position="157"/>
    </location>
</feature>
<keyword evidence="2" id="KW-0378">Hydrolase</keyword>
<evidence type="ECO:0000313" key="5">
    <source>
        <dbReference type="Proteomes" id="UP000266506"/>
    </source>
</evidence>
<keyword evidence="5" id="KW-1185">Reference proteome</keyword>
<dbReference type="OrthoDB" id="511483at2"/>
<protein>
    <submittedName>
        <fullName evidence="4">ADP-ribose pyrophosphatase YjhB (NUDIX family)</fullName>
    </submittedName>
</protein>
<dbReference type="SUPFAM" id="SSF55811">
    <property type="entry name" value="Nudix"/>
    <property type="match status" value="1"/>
</dbReference>
<evidence type="ECO:0000313" key="4">
    <source>
        <dbReference type="EMBL" id="RIA65010.1"/>
    </source>
</evidence>
<proteinExistence type="inferred from homology"/>
<evidence type="ECO:0000256" key="2">
    <source>
        <dbReference type="ARBA" id="ARBA00022801"/>
    </source>
</evidence>
<dbReference type="InterPro" id="IPR015797">
    <property type="entry name" value="NUDIX_hydrolase-like_dom_sf"/>
</dbReference>